<dbReference type="RefSeq" id="WP_210660717.1">
    <property type="nucleotide sequence ID" value="NZ_JAGKQQ010000001.1"/>
</dbReference>
<sequence>MSIKNLAGRLDRVLAAPPRCVPGQTCVIRTQRRYGAPYEITEADRCPLCGALGCGIEVIEEVEVVRGPDGVLVDARGVELVP</sequence>
<evidence type="ECO:0000313" key="1">
    <source>
        <dbReference type="EMBL" id="MBP3959868.1"/>
    </source>
</evidence>
<dbReference type="EMBL" id="JAGKQQ010000001">
    <property type="protein sequence ID" value="MBP3959868.1"/>
    <property type="molecule type" value="Genomic_DNA"/>
</dbReference>
<comment type="caution">
    <text evidence="1">The sequence shown here is derived from an EMBL/GenBank/DDBJ whole genome shotgun (WGS) entry which is preliminary data.</text>
</comment>
<accession>A0ABS5C1S2</accession>
<dbReference type="Proteomes" id="UP000676565">
    <property type="component" value="Unassembled WGS sequence"/>
</dbReference>
<proteinExistence type="predicted"/>
<evidence type="ECO:0000313" key="2">
    <source>
        <dbReference type="Proteomes" id="UP000676565"/>
    </source>
</evidence>
<name>A0ABS5C1S2_9BACT</name>
<protein>
    <submittedName>
        <fullName evidence="1">Uncharacterized protein</fullName>
    </submittedName>
</protein>
<keyword evidence="2" id="KW-1185">Reference proteome</keyword>
<organism evidence="1 2">
    <name type="scientific">Gemmata palustris</name>
    <dbReference type="NCBI Taxonomy" id="2822762"/>
    <lineage>
        <taxon>Bacteria</taxon>
        <taxon>Pseudomonadati</taxon>
        <taxon>Planctomycetota</taxon>
        <taxon>Planctomycetia</taxon>
        <taxon>Gemmatales</taxon>
        <taxon>Gemmataceae</taxon>
        <taxon>Gemmata</taxon>
    </lineage>
</organism>
<reference evidence="1 2" key="1">
    <citation type="submission" date="2021-04" db="EMBL/GenBank/DDBJ databases">
        <authorList>
            <person name="Ivanova A."/>
        </authorList>
    </citation>
    <scope>NUCLEOTIDE SEQUENCE [LARGE SCALE GENOMIC DNA]</scope>
    <source>
        <strain evidence="1 2">G18</strain>
    </source>
</reference>
<gene>
    <name evidence="1" type="ORF">J8F10_31860</name>
</gene>